<name>A0A974AE92_9BRAD</name>
<protein>
    <submittedName>
        <fullName evidence="1">Uncharacterized protein</fullName>
    </submittedName>
</protein>
<gene>
    <name evidence="1" type="ORF">HU230_22500</name>
</gene>
<accession>A0A974AE92</accession>
<dbReference type="AlphaFoldDB" id="A0A974AE92"/>
<sequence>MKLLVALAKMVDQFCGSSRGFADLQAMSAPQRAAEALADYDLMKVFDARTAQWTDAGKKLLEDTAKPEFRGTANTASNAKVLTLKSREP</sequence>
<dbReference type="EMBL" id="JABWSX010000001">
    <property type="protein sequence ID" value="NVL08476.1"/>
    <property type="molecule type" value="Genomic_DNA"/>
</dbReference>
<reference evidence="1" key="1">
    <citation type="submission" date="2020-06" db="EMBL/GenBank/DDBJ databases">
        <title>Whole Genome Sequence of Bradyrhizobium sp. Strain 66S1MB.</title>
        <authorList>
            <person name="Bromfield E."/>
            <person name="Cloutier S."/>
        </authorList>
    </citation>
    <scope>NUCLEOTIDE SEQUENCE</scope>
    <source>
        <strain evidence="1">66S1MB</strain>
    </source>
</reference>
<comment type="caution">
    <text evidence="1">The sequence shown here is derived from an EMBL/GenBank/DDBJ whole genome shotgun (WGS) entry which is preliminary data.</text>
</comment>
<evidence type="ECO:0000313" key="1">
    <source>
        <dbReference type="EMBL" id="NVL08476.1"/>
    </source>
</evidence>
<organism evidence="1">
    <name type="scientific">Bradyrhizobium quebecense</name>
    <dbReference type="NCBI Taxonomy" id="2748629"/>
    <lineage>
        <taxon>Bacteria</taxon>
        <taxon>Pseudomonadati</taxon>
        <taxon>Pseudomonadota</taxon>
        <taxon>Alphaproteobacteria</taxon>
        <taxon>Hyphomicrobiales</taxon>
        <taxon>Nitrobacteraceae</taxon>
        <taxon>Bradyrhizobium</taxon>
    </lineage>
</organism>
<proteinExistence type="predicted"/>